<dbReference type="Pfam" id="PF04083">
    <property type="entry name" value="Abhydro_lipase"/>
    <property type="match status" value="1"/>
</dbReference>
<dbReference type="AlphaFoldDB" id="A0A6A3M698"/>
<feature type="domain" description="Partial AB-hydrolase lipase" evidence="1">
    <location>
        <begin position="94"/>
        <end position="153"/>
    </location>
</feature>
<name>A0A6A3M698_9STRA</name>
<evidence type="ECO:0000313" key="3">
    <source>
        <dbReference type="Proteomes" id="UP000429607"/>
    </source>
</evidence>
<dbReference type="Gene3D" id="3.40.50.1820">
    <property type="entry name" value="alpha/beta hydrolase"/>
    <property type="match status" value="1"/>
</dbReference>
<gene>
    <name evidence="2" type="ORF">PR001_g12310</name>
</gene>
<reference evidence="2 3" key="1">
    <citation type="submission" date="2018-09" db="EMBL/GenBank/DDBJ databases">
        <title>Genomic investigation of the strawberry pathogen Phytophthora fragariae indicates pathogenicity is determined by transcriptional variation in three key races.</title>
        <authorList>
            <person name="Adams T.M."/>
            <person name="Armitage A.D."/>
            <person name="Sobczyk M.K."/>
            <person name="Bates H.J."/>
            <person name="Dunwell J.M."/>
            <person name="Nellist C.F."/>
            <person name="Harrison R.J."/>
        </authorList>
    </citation>
    <scope>NUCLEOTIDE SEQUENCE [LARGE SCALE GENOMIC DNA]</scope>
    <source>
        <strain evidence="2 3">SCRP249</strain>
    </source>
</reference>
<sequence length="185" mass="19959">MYLQSLLSVEFLEPVSGSTSVTGGPPRLEREGEGGKVNEGELYYRDVGDDVNADVDVSATGGVVDLRPAALVIGGWLVFSSFIDPDDGSTVMPIVAARGYHVEEHKVTNADSYILTMHGLPKTYTESQPNASAAANKPAVYLIHGLLDSSFTYGCDFRNQSLVFVLADAGYYVWLSNNRGTTWSN</sequence>
<organism evidence="2 3">
    <name type="scientific">Phytophthora rubi</name>
    <dbReference type="NCBI Taxonomy" id="129364"/>
    <lineage>
        <taxon>Eukaryota</taxon>
        <taxon>Sar</taxon>
        <taxon>Stramenopiles</taxon>
        <taxon>Oomycota</taxon>
        <taxon>Peronosporomycetes</taxon>
        <taxon>Peronosporales</taxon>
        <taxon>Peronosporaceae</taxon>
        <taxon>Phytophthora</taxon>
    </lineage>
</organism>
<proteinExistence type="predicted"/>
<dbReference type="InterPro" id="IPR029058">
    <property type="entry name" value="AB_hydrolase_fold"/>
</dbReference>
<dbReference type="InterPro" id="IPR006693">
    <property type="entry name" value="AB_hydrolase_lipase"/>
</dbReference>
<comment type="caution">
    <text evidence="2">The sequence shown here is derived from an EMBL/GenBank/DDBJ whole genome shotgun (WGS) entry which is preliminary data.</text>
</comment>
<accession>A0A6A3M698</accession>
<dbReference type="EMBL" id="QXFV01000795">
    <property type="protein sequence ID" value="KAE9025918.1"/>
    <property type="molecule type" value="Genomic_DNA"/>
</dbReference>
<dbReference type="Proteomes" id="UP000429607">
    <property type="component" value="Unassembled WGS sequence"/>
</dbReference>
<dbReference type="SUPFAM" id="SSF53474">
    <property type="entry name" value="alpha/beta-Hydrolases"/>
    <property type="match status" value="1"/>
</dbReference>
<dbReference type="PANTHER" id="PTHR11005">
    <property type="entry name" value="LYSOSOMAL ACID LIPASE-RELATED"/>
    <property type="match status" value="1"/>
</dbReference>
<evidence type="ECO:0000259" key="1">
    <source>
        <dbReference type="Pfam" id="PF04083"/>
    </source>
</evidence>
<dbReference type="GO" id="GO:0006629">
    <property type="term" value="P:lipid metabolic process"/>
    <property type="evidence" value="ECO:0007669"/>
    <property type="project" value="InterPro"/>
</dbReference>
<protein>
    <recommendedName>
        <fullName evidence="1">Partial AB-hydrolase lipase domain-containing protein</fullName>
    </recommendedName>
</protein>
<evidence type="ECO:0000313" key="2">
    <source>
        <dbReference type="EMBL" id="KAE9025918.1"/>
    </source>
</evidence>